<keyword evidence="5" id="KW-0441">Lipid A biosynthesis</keyword>
<dbReference type="PANTHER" id="PTHR30372:SF4">
    <property type="entry name" value="LIPID-A-DISACCHARIDE SYNTHASE, MITOCHONDRIAL-RELATED"/>
    <property type="match status" value="1"/>
</dbReference>
<keyword evidence="6" id="KW-0328">Glycosyltransferase</keyword>
<evidence type="ECO:0000256" key="5">
    <source>
        <dbReference type="ARBA" id="ARBA00022556"/>
    </source>
</evidence>
<evidence type="ECO:0000313" key="12">
    <source>
        <dbReference type="EMBL" id="BDC98306.1"/>
    </source>
</evidence>
<evidence type="ECO:0000256" key="4">
    <source>
        <dbReference type="ARBA" id="ARBA00022516"/>
    </source>
</evidence>
<evidence type="ECO:0000256" key="8">
    <source>
        <dbReference type="ARBA" id="ARBA00023098"/>
    </source>
</evidence>
<evidence type="ECO:0000256" key="3">
    <source>
        <dbReference type="ARBA" id="ARBA00020902"/>
    </source>
</evidence>
<evidence type="ECO:0000256" key="1">
    <source>
        <dbReference type="ARBA" id="ARBA00002056"/>
    </source>
</evidence>
<keyword evidence="11" id="KW-0175">Coiled coil</keyword>
<evidence type="ECO:0000256" key="9">
    <source>
        <dbReference type="ARBA" id="ARBA00048975"/>
    </source>
</evidence>
<keyword evidence="4" id="KW-0444">Lipid biosynthesis</keyword>
<gene>
    <name evidence="12" type="primary">lpxB</name>
    <name evidence="12" type="ORF">PEPS_05870</name>
</gene>
<sequence>MKYYLIAGERSGDLHGGNLIKAIKEQDAEATFRYWGGDEMQAASGVAPVTHYKETAFMGVVEVLANLRTIQGFLKKCKKDVMDYQPDVLILIDYAGFNLKIAEFAKKKGLKVFYYISPKVWAWNTKRAWKLKKYVDRMFCIMPFEENFYAKFDWKVDYVGNPVVDAVLNHQVNTDFRSKNNLSPDEDIIALLPGSRKMELTNMLPTFAEVVKKYPKHQFVVAAVANLDRQLYAPIADLPNVKLVTGQTYDLYANAKAALVTSGTATLETALWKVPQVVCYRINAISYHIMKFAIKISSTIKYIALMNLILDKMAIKELIQDEMTVENITAELDQLLDENSDRRQEIMADYQRNIELLGTESASERAANKMWGYLNQ</sequence>
<dbReference type="EC" id="2.4.1.182" evidence="2 10"/>
<dbReference type="SUPFAM" id="SSF53756">
    <property type="entry name" value="UDP-Glycosyltransferase/glycogen phosphorylase"/>
    <property type="match status" value="1"/>
</dbReference>
<dbReference type="Proteomes" id="UP001354989">
    <property type="component" value="Chromosome"/>
</dbReference>
<name>A0ABM7VBM1_9BACT</name>
<accession>A0ABM7VBM1</accession>
<evidence type="ECO:0000256" key="6">
    <source>
        <dbReference type="ARBA" id="ARBA00022676"/>
    </source>
</evidence>
<evidence type="ECO:0000256" key="2">
    <source>
        <dbReference type="ARBA" id="ARBA00012687"/>
    </source>
</evidence>
<evidence type="ECO:0000256" key="11">
    <source>
        <dbReference type="SAM" id="Coils"/>
    </source>
</evidence>
<evidence type="ECO:0000256" key="10">
    <source>
        <dbReference type="NCBIfam" id="TIGR00215"/>
    </source>
</evidence>
<protein>
    <recommendedName>
        <fullName evidence="3 10">Lipid-A-disaccharide synthase</fullName>
        <ecNumber evidence="2 10">2.4.1.182</ecNumber>
    </recommendedName>
</protein>
<proteinExistence type="predicted"/>
<feature type="coiled-coil region" evidence="11">
    <location>
        <begin position="318"/>
        <end position="345"/>
    </location>
</feature>
<reference evidence="12 13" key="1">
    <citation type="submission" date="2021-12" db="EMBL/GenBank/DDBJ databases">
        <title>Genome sequencing of bacteria with rrn-lacking chromosome and rrn-plasmid.</title>
        <authorList>
            <person name="Anda M."/>
            <person name="Iwasaki W."/>
        </authorList>
    </citation>
    <scope>NUCLEOTIDE SEQUENCE [LARGE SCALE GENOMIC DNA]</scope>
    <source>
        <strain evidence="12 13">NBRC 101262</strain>
    </source>
</reference>
<evidence type="ECO:0000313" key="13">
    <source>
        <dbReference type="Proteomes" id="UP001354989"/>
    </source>
</evidence>
<comment type="catalytic activity">
    <reaction evidence="9">
        <text>a lipid X + a UDP-2-N,3-O-bis[(3R)-3-hydroxyacyl]-alpha-D-glucosamine = a lipid A disaccharide + UDP + H(+)</text>
        <dbReference type="Rhea" id="RHEA:67828"/>
        <dbReference type="ChEBI" id="CHEBI:15378"/>
        <dbReference type="ChEBI" id="CHEBI:58223"/>
        <dbReference type="ChEBI" id="CHEBI:137748"/>
        <dbReference type="ChEBI" id="CHEBI:176338"/>
        <dbReference type="ChEBI" id="CHEBI:176343"/>
        <dbReference type="EC" id="2.4.1.182"/>
    </reaction>
</comment>
<dbReference type="NCBIfam" id="TIGR00215">
    <property type="entry name" value="lpxB"/>
    <property type="match status" value="1"/>
</dbReference>
<dbReference type="InterPro" id="IPR003835">
    <property type="entry name" value="Glyco_trans_19"/>
</dbReference>
<keyword evidence="7" id="KW-0808">Transferase</keyword>
<dbReference type="Pfam" id="PF02684">
    <property type="entry name" value="LpxB"/>
    <property type="match status" value="1"/>
</dbReference>
<organism evidence="12 13">
    <name type="scientific">Persicobacter psychrovividus</name>
    <dbReference type="NCBI Taxonomy" id="387638"/>
    <lineage>
        <taxon>Bacteria</taxon>
        <taxon>Pseudomonadati</taxon>
        <taxon>Bacteroidota</taxon>
        <taxon>Cytophagia</taxon>
        <taxon>Cytophagales</taxon>
        <taxon>Persicobacteraceae</taxon>
        <taxon>Persicobacter</taxon>
    </lineage>
</organism>
<dbReference type="RefSeq" id="WP_338397600.1">
    <property type="nucleotide sequence ID" value="NZ_AP025292.1"/>
</dbReference>
<dbReference type="EMBL" id="AP025292">
    <property type="protein sequence ID" value="BDC98306.1"/>
    <property type="molecule type" value="Genomic_DNA"/>
</dbReference>
<dbReference type="PANTHER" id="PTHR30372">
    <property type="entry name" value="LIPID-A-DISACCHARIDE SYNTHASE"/>
    <property type="match status" value="1"/>
</dbReference>
<keyword evidence="8" id="KW-0443">Lipid metabolism</keyword>
<comment type="function">
    <text evidence="1">Condensation of UDP-2,3-diacylglucosamine and 2,3-diacylglucosamine-1-phosphate to form lipid A disaccharide, a precursor of lipid A, a phosphorylated glycolipid that anchors the lipopolysaccharide to the outer membrane of the cell.</text>
</comment>
<keyword evidence="13" id="KW-1185">Reference proteome</keyword>
<evidence type="ECO:0000256" key="7">
    <source>
        <dbReference type="ARBA" id="ARBA00022679"/>
    </source>
</evidence>